<accession>A0A0G4Q695</accession>
<evidence type="ECO:0000256" key="1">
    <source>
        <dbReference type="SAM" id="SignalP"/>
    </source>
</evidence>
<reference evidence="3" key="1">
    <citation type="submission" date="2015-06" db="EMBL/GenBank/DDBJ databases">
        <authorList>
            <person name="Urmite Genomes"/>
        </authorList>
    </citation>
    <scope>NUCLEOTIDE SEQUENCE [LARGE SCALE GENOMIC DNA]</scope>
    <source>
        <strain evidence="3">CSUR P1867</strain>
    </source>
</reference>
<evidence type="ECO:0000313" key="3">
    <source>
        <dbReference type="Proteomes" id="UP000183920"/>
    </source>
</evidence>
<feature type="chain" id="PRO_5005196121" description="Outer membrane protein G" evidence="1">
    <location>
        <begin position="25"/>
        <end position="294"/>
    </location>
</feature>
<organism evidence="2 3">
    <name type="scientific">Proteus penneri</name>
    <dbReference type="NCBI Taxonomy" id="102862"/>
    <lineage>
        <taxon>Bacteria</taxon>
        <taxon>Pseudomonadati</taxon>
        <taxon>Pseudomonadota</taxon>
        <taxon>Gammaproteobacteria</taxon>
        <taxon>Enterobacterales</taxon>
        <taxon>Morganellaceae</taxon>
        <taxon>Proteus</taxon>
    </lineage>
</organism>
<dbReference type="AlphaFoldDB" id="A0A0G4Q695"/>
<dbReference type="RefSeq" id="WP_072063415.1">
    <property type="nucleotide sequence ID" value="NZ_CVRY01000002.1"/>
</dbReference>
<keyword evidence="1" id="KW-0732">Signal</keyword>
<sequence precursor="true">MNKLRIALFLPLLGLGLTSFHSQAANVNAMFSWETADYDTPNNYSGYRVDFNINPDKSNWYFDVGFRQREHDNKNRYQRYDLQGSYRFKLNNGWIQPGLKIRQDLTNYDNGSRLTIDFYESKTNYQFPINKDWVLTGSVLFGLQKKEDKRSNGVTNTDYLGWEIEPGLRYFVTPNINTTVAYFDGGKQAIRHEEYDTKETNHNQQLRMYVNWTTPIGLIVSPSMRKSIFGKIEDRTNKGVYIEKDMTRYTLQMAYQISPQWRIMTEYYNERVENKNDGSKSTQDYFKVSFRATF</sequence>
<proteinExistence type="predicted"/>
<evidence type="ECO:0008006" key="4">
    <source>
        <dbReference type="Google" id="ProtNLM"/>
    </source>
</evidence>
<dbReference type="EMBL" id="CVRY01000002">
    <property type="protein sequence ID" value="CRL61126.1"/>
    <property type="molecule type" value="Genomic_DNA"/>
</dbReference>
<feature type="signal peptide" evidence="1">
    <location>
        <begin position="1"/>
        <end position="24"/>
    </location>
</feature>
<protein>
    <recommendedName>
        <fullName evidence="4">Outer membrane protein G</fullName>
    </recommendedName>
</protein>
<gene>
    <name evidence="2" type="ORF">BN1804_01319</name>
</gene>
<dbReference type="Proteomes" id="UP000183920">
    <property type="component" value="Unassembled WGS sequence"/>
</dbReference>
<name>A0A0G4Q695_9GAMM</name>
<evidence type="ECO:0000313" key="2">
    <source>
        <dbReference type="EMBL" id="CRL61126.1"/>
    </source>
</evidence>